<name>A0A0E9TNE6_ANGAN</name>
<protein>
    <submittedName>
        <fullName evidence="1">Uncharacterized protein</fullName>
    </submittedName>
</protein>
<proteinExistence type="predicted"/>
<reference evidence="1" key="2">
    <citation type="journal article" date="2015" name="Fish Shellfish Immunol.">
        <title>Early steps in the European eel (Anguilla anguilla)-Vibrio vulnificus interaction in the gills: Role of the RtxA13 toxin.</title>
        <authorList>
            <person name="Callol A."/>
            <person name="Pajuelo D."/>
            <person name="Ebbesson L."/>
            <person name="Teles M."/>
            <person name="MacKenzie S."/>
            <person name="Amaro C."/>
        </authorList>
    </citation>
    <scope>NUCLEOTIDE SEQUENCE</scope>
</reference>
<evidence type="ECO:0000313" key="1">
    <source>
        <dbReference type="EMBL" id="JAH54385.1"/>
    </source>
</evidence>
<accession>A0A0E9TNE6</accession>
<reference evidence="1" key="1">
    <citation type="submission" date="2014-11" db="EMBL/GenBank/DDBJ databases">
        <authorList>
            <person name="Amaro Gonzalez C."/>
        </authorList>
    </citation>
    <scope>NUCLEOTIDE SEQUENCE</scope>
</reference>
<sequence length="15" mass="1753">MCRVLQVKKLVGCLY</sequence>
<dbReference type="EMBL" id="GBXM01054192">
    <property type="protein sequence ID" value="JAH54385.1"/>
    <property type="molecule type" value="Transcribed_RNA"/>
</dbReference>
<organism evidence="1">
    <name type="scientific">Anguilla anguilla</name>
    <name type="common">European freshwater eel</name>
    <name type="synonym">Muraena anguilla</name>
    <dbReference type="NCBI Taxonomy" id="7936"/>
    <lineage>
        <taxon>Eukaryota</taxon>
        <taxon>Metazoa</taxon>
        <taxon>Chordata</taxon>
        <taxon>Craniata</taxon>
        <taxon>Vertebrata</taxon>
        <taxon>Euteleostomi</taxon>
        <taxon>Actinopterygii</taxon>
        <taxon>Neopterygii</taxon>
        <taxon>Teleostei</taxon>
        <taxon>Anguilliformes</taxon>
        <taxon>Anguillidae</taxon>
        <taxon>Anguilla</taxon>
    </lineage>
</organism>